<keyword evidence="2" id="KW-0378">Hydrolase</keyword>
<dbReference type="Gene3D" id="3.90.320.10">
    <property type="match status" value="1"/>
</dbReference>
<evidence type="ECO:0000313" key="2">
    <source>
        <dbReference type="EMBL" id="CAB4138345.1"/>
    </source>
</evidence>
<dbReference type="PANTHER" id="PTHR46609">
    <property type="entry name" value="EXONUCLEASE, PHAGE-TYPE/RECB, C-TERMINAL DOMAIN-CONTAINING PROTEIN"/>
    <property type="match status" value="1"/>
</dbReference>
<sequence>MTITQKIEALGFGKYLGTFEPNSPEWHEAREGIGGSDIGAVMNKNPWKSAYTLWAEKTGLISDELEPSMPMKLGTAFEAPIRELFKEQNDGWLTVHETGTWQSVANPILKANPDGIIEWADGKLGVLEIKFTRQYWDELPEHYNFQVQHYLEVLGLDRGIVVAVAGGDYKEFEVLKDESLVKTMKEAVAGFCGFLDTKTAPDYDGSDSTYETIRELSEGLEEGEIELGSMWSNLIGTKSEFDYWDNAFKAQKSAVLAFMNGIKYGLYQGEKVVALQARNGKPFITFK</sequence>
<proteinExistence type="predicted"/>
<reference evidence="2" key="1">
    <citation type="submission" date="2020-04" db="EMBL/GenBank/DDBJ databases">
        <authorList>
            <person name="Chiriac C."/>
            <person name="Salcher M."/>
            <person name="Ghai R."/>
            <person name="Kavagutti S V."/>
        </authorList>
    </citation>
    <scope>NUCLEOTIDE SEQUENCE</scope>
</reference>
<name>A0A6J5LV64_9CAUD</name>
<dbReference type="Pfam" id="PF09588">
    <property type="entry name" value="YqaJ"/>
    <property type="match status" value="1"/>
</dbReference>
<keyword evidence="2" id="KW-0540">Nuclease</keyword>
<accession>A0A6J5LV64</accession>
<dbReference type="SUPFAM" id="SSF52980">
    <property type="entry name" value="Restriction endonuclease-like"/>
    <property type="match status" value="1"/>
</dbReference>
<dbReference type="InterPro" id="IPR011604">
    <property type="entry name" value="PDDEXK-like_dom_sf"/>
</dbReference>
<dbReference type="InterPro" id="IPR019080">
    <property type="entry name" value="YqaJ_viral_recombinase"/>
</dbReference>
<evidence type="ECO:0000259" key="1">
    <source>
        <dbReference type="Pfam" id="PF09588"/>
    </source>
</evidence>
<dbReference type="PANTHER" id="PTHR46609:SF6">
    <property type="entry name" value="EXONUCLEASE, PHAGE-TYPE_RECB, C-TERMINAL DOMAIN-CONTAINING PROTEIN-RELATED"/>
    <property type="match status" value="1"/>
</dbReference>
<keyword evidence="2" id="KW-0255">Endonuclease</keyword>
<dbReference type="InterPro" id="IPR051703">
    <property type="entry name" value="NF-kappa-B_Signaling_Reg"/>
</dbReference>
<gene>
    <name evidence="2" type="ORF">UFOVP332_21</name>
</gene>
<feature type="domain" description="YqaJ viral recombinase" evidence="1">
    <location>
        <begin position="25"/>
        <end position="155"/>
    </location>
</feature>
<dbReference type="InterPro" id="IPR011335">
    <property type="entry name" value="Restrct_endonuc-II-like"/>
</dbReference>
<dbReference type="InterPro" id="IPR017482">
    <property type="entry name" value="Lambda-type_endonuclease"/>
</dbReference>
<dbReference type="GO" id="GO:0004519">
    <property type="term" value="F:endonuclease activity"/>
    <property type="evidence" value="ECO:0007669"/>
    <property type="project" value="UniProtKB-KW"/>
</dbReference>
<dbReference type="NCBIfam" id="TIGR03033">
    <property type="entry name" value="phage_rel_nuc"/>
    <property type="match status" value="1"/>
</dbReference>
<protein>
    <submittedName>
        <fullName evidence="2">COG5377 Phage-related protein, predicted endonuclease</fullName>
    </submittedName>
</protein>
<dbReference type="EMBL" id="LR796343">
    <property type="protein sequence ID" value="CAB4138345.1"/>
    <property type="molecule type" value="Genomic_DNA"/>
</dbReference>
<organism evidence="2">
    <name type="scientific">uncultured Caudovirales phage</name>
    <dbReference type="NCBI Taxonomy" id="2100421"/>
    <lineage>
        <taxon>Viruses</taxon>
        <taxon>Duplodnaviria</taxon>
        <taxon>Heunggongvirae</taxon>
        <taxon>Uroviricota</taxon>
        <taxon>Caudoviricetes</taxon>
        <taxon>Peduoviridae</taxon>
        <taxon>Maltschvirus</taxon>
        <taxon>Maltschvirus maltsch</taxon>
    </lineage>
</organism>